<protein>
    <recommendedName>
        <fullName evidence="4">Transcriptional regulator LacI/GalR-like sensor domain-containing protein</fullName>
    </recommendedName>
</protein>
<keyword evidence="2" id="KW-0238">DNA-binding</keyword>
<evidence type="ECO:0000256" key="3">
    <source>
        <dbReference type="ARBA" id="ARBA00023163"/>
    </source>
</evidence>
<gene>
    <name evidence="5" type="ORF">SDC9_107976</name>
</gene>
<name>A0A645B6U0_9ZZZZ</name>
<dbReference type="GO" id="GO:0003700">
    <property type="term" value="F:DNA-binding transcription factor activity"/>
    <property type="evidence" value="ECO:0007669"/>
    <property type="project" value="TreeGrafter"/>
</dbReference>
<dbReference type="SUPFAM" id="SSF53822">
    <property type="entry name" value="Periplasmic binding protein-like I"/>
    <property type="match status" value="1"/>
</dbReference>
<keyword evidence="1" id="KW-0805">Transcription regulation</keyword>
<dbReference type="Pfam" id="PF13377">
    <property type="entry name" value="Peripla_BP_3"/>
    <property type="match status" value="1"/>
</dbReference>
<evidence type="ECO:0000256" key="2">
    <source>
        <dbReference type="ARBA" id="ARBA00023125"/>
    </source>
</evidence>
<dbReference type="InterPro" id="IPR028082">
    <property type="entry name" value="Peripla_BP_I"/>
</dbReference>
<dbReference type="AlphaFoldDB" id="A0A645B6U0"/>
<dbReference type="InterPro" id="IPR046335">
    <property type="entry name" value="LacI/GalR-like_sensor"/>
</dbReference>
<evidence type="ECO:0000259" key="4">
    <source>
        <dbReference type="Pfam" id="PF13377"/>
    </source>
</evidence>
<proteinExistence type="predicted"/>
<sequence>MLLLDTLREIGHTRIGFFEETGQSLQFRYLQGGLLELGPLCGIAGLEWHPEWYFRHEISDLTHFEVCRAAADYFATLEDRPEVLVMRSDLSAVTIAQEWRRRGIEVPRDIQLAACDDSLQWPLAVDRQQDAVYSTITSFRPVPMYCASMPLREMAATALELLQARLKNPRFVSRQVVFQPEVKLYEPQTK</sequence>
<dbReference type="GO" id="GO:0000976">
    <property type="term" value="F:transcription cis-regulatory region binding"/>
    <property type="evidence" value="ECO:0007669"/>
    <property type="project" value="TreeGrafter"/>
</dbReference>
<reference evidence="5" key="1">
    <citation type="submission" date="2019-08" db="EMBL/GenBank/DDBJ databases">
        <authorList>
            <person name="Kucharzyk K."/>
            <person name="Murdoch R.W."/>
            <person name="Higgins S."/>
            <person name="Loffler F."/>
        </authorList>
    </citation>
    <scope>NUCLEOTIDE SEQUENCE</scope>
</reference>
<comment type="caution">
    <text evidence="5">The sequence shown here is derived from an EMBL/GenBank/DDBJ whole genome shotgun (WGS) entry which is preliminary data.</text>
</comment>
<feature type="domain" description="Transcriptional regulator LacI/GalR-like sensor" evidence="4">
    <location>
        <begin position="5"/>
        <end position="181"/>
    </location>
</feature>
<dbReference type="PANTHER" id="PTHR30146">
    <property type="entry name" value="LACI-RELATED TRANSCRIPTIONAL REPRESSOR"/>
    <property type="match status" value="1"/>
</dbReference>
<dbReference type="PANTHER" id="PTHR30146:SF153">
    <property type="entry name" value="LACTOSE OPERON REPRESSOR"/>
    <property type="match status" value="1"/>
</dbReference>
<dbReference type="EMBL" id="VSSQ01018162">
    <property type="protein sequence ID" value="MPM61122.1"/>
    <property type="molecule type" value="Genomic_DNA"/>
</dbReference>
<dbReference type="Gene3D" id="3.40.50.2300">
    <property type="match status" value="1"/>
</dbReference>
<accession>A0A645B6U0</accession>
<keyword evidence="3" id="KW-0804">Transcription</keyword>
<evidence type="ECO:0000256" key="1">
    <source>
        <dbReference type="ARBA" id="ARBA00023015"/>
    </source>
</evidence>
<evidence type="ECO:0000313" key="5">
    <source>
        <dbReference type="EMBL" id="MPM61122.1"/>
    </source>
</evidence>
<organism evidence="5">
    <name type="scientific">bioreactor metagenome</name>
    <dbReference type="NCBI Taxonomy" id="1076179"/>
    <lineage>
        <taxon>unclassified sequences</taxon>
        <taxon>metagenomes</taxon>
        <taxon>ecological metagenomes</taxon>
    </lineage>
</organism>